<accession>A0A5S9M339</accession>
<dbReference type="PANTHER" id="PTHR42865:SF7">
    <property type="entry name" value="PROTON_GLUTAMATE-ASPARTATE SYMPORTER"/>
    <property type="match status" value="1"/>
</dbReference>
<dbReference type="PRINTS" id="PR00173">
    <property type="entry name" value="EDTRNSPORT"/>
</dbReference>
<protein>
    <submittedName>
        <fullName evidence="9">Uncharacterized protein</fullName>
    </submittedName>
</protein>
<evidence type="ECO:0000256" key="8">
    <source>
        <dbReference type="SAM" id="Phobius"/>
    </source>
</evidence>
<evidence type="ECO:0000256" key="6">
    <source>
        <dbReference type="ARBA" id="ARBA00022989"/>
    </source>
</evidence>
<keyword evidence="7 8" id="KW-0472">Membrane</keyword>
<dbReference type="PROSITE" id="PS00714">
    <property type="entry name" value="NA_DICARBOXYL_SYMP_2"/>
    <property type="match status" value="1"/>
</dbReference>
<organism evidence="9 10">
    <name type="scientific">Bacillus safensis</name>
    <dbReference type="NCBI Taxonomy" id="561879"/>
    <lineage>
        <taxon>Bacteria</taxon>
        <taxon>Bacillati</taxon>
        <taxon>Bacillota</taxon>
        <taxon>Bacilli</taxon>
        <taxon>Bacillales</taxon>
        <taxon>Bacillaceae</taxon>
        <taxon>Bacillus</taxon>
    </lineage>
</organism>
<proteinExistence type="predicted"/>
<reference evidence="9 10" key="1">
    <citation type="submission" date="2019-12" db="EMBL/GenBank/DDBJ databases">
        <title>Full genome sequence of a Bacillus safensis strain isolated from commercially available natto in Indonesia.</title>
        <authorList>
            <person name="Yoshida M."/>
            <person name="Uomi M."/>
            <person name="Waturangi D."/>
            <person name="Ekaputri J.J."/>
            <person name="Setiamarga D.H.E."/>
        </authorList>
    </citation>
    <scope>NUCLEOTIDE SEQUENCE [LARGE SCALE GENOMIC DNA]</scope>
    <source>
        <strain evidence="9 10">IDN1</strain>
    </source>
</reference>
<dbReference type="PANTHER" id="PTHR42865">
    <property type="entry name" value="PROTON/GLUTAMATE-ASPARTATE SYMPORTER"/>
    <property type="match status" value="1"/>
</dbReference>
<keyword evidence="3" id="KW-1003">Cell membrane</keyword>
<evidence type="ECO:0000313" key="9">
    <source>
        <dbReference type="EMBL" id="BBP87391.1"/>
    </source>
</evidence>
<dbReference type="Proteomes" id="UP000464658">
    <property type="component" value="Chromosome"/>
</dbReference>
<evidence type="ECO:0000313" key="10">
    <source>
        <dbReference type="Proteomes" id="UP000464658"/>
    </source>
</evidence>
<evidence type="ECO:0000256" key="7">
    <source>
        <dbReference type="ARBA" id="ARBA00023136"/>
    </source>
</evidence>
<dbReference type="Gene3D" id="1.10.3860.10">
    <property type="entry name" value="Sodium:dicarboxylate symporter"/>
    <property type="match status" value="1"/>
</dbReference>
<sequence>MSKRIVSFVIPSGLSLNCDGSSLYLSVACVFLAQAFGVDMSLSQQLLMMLVLVLTSKGIAAVPSGSLVVLFLALMQSVFQQKASPS</sequence>
<keyword evidence="6 8" id="KW-1133">Transmembrane helix</keyword>
<comment type="subcellular location">
    <subcellularLocation>
        <location evidence="1">Cell membrane</location>
        <topology evidence="1">Multi-pass membrane protein</topology>
    </subcellularLocation>
</comment>
<dbReference type="InterPro" id="IPR018107">
    <property type="entry name" value="Na-dicarboxylate_symporter_CS"/>
</dbReference>
<dbReference type="GO" id="GO:0006835">
    <property type="term" value="P:dicarboxylic acid transport"/>
    <property type="evidence" value="ECO:0007669"/>
    <property type="project" value="TreeGrafter"/>
</dbReference>
<evidence type="ECO:0000256" key="2">
    <source>
        <dbReference type="ARBA" id="ARBA00022448"/>
    </source>
</evidence>
<name>A0A5S9M339_BACIA</name>
<keyword evidence="5" id="KW-0769">Symport</keyword>
<dbReference type="GO" id="GO:0015293">
    <property type="term" value="F:symporter activity"/>
    <property type="evidence" value="ECO:0007669"/>
    <property type="project" value="UniProtKB-KW"/>
</dbReference>
<evidence type="ECO:0000256" key="4">
    <source>
        <dbReference type="ARBA" id="ARBA00022692"/>
    </source>
</evidence>
<keyword evidence="4 8" id="KW-0812">Transmembrane</keyword>
<evidence type="ECO:0000256" key="3">
    <source>
        <dbReference type="ARBA" id="ARBA00022475"/>
    </source>
</evidence>
<dbReference type="AlphaFoldDB" id="A0A5S9M339"/>
<evidence type="ECO:0000256" key="5">
    <source>
        <dbReference type="ARBA" id="ARBA00022847"/>
    </source>
</evidence>
<dbReference type="GO" id="GO:0005886">
    <property type="term" value="C:plasma membrane"/>
    <property type="evidence" value="ECO:0007669"/>
    <property type="project" value="UniProtKB-SubCell"/>
</dbReference>
<dbReference type="InterPro" id="IPR001991">
    <property type="entry name" value="Na-dicarboxylate_symporter"/>
</dbReference>
<dbReference type="EMBL" id="AP021906">
    <property type="protein sequence ID" value="BBP87391.1"/>
    <property type="molecule type" value="Genomic_DNA"/>
</dbReference>
<feature type="transmembrane region" description="Helical" evidence="8">
    <location>
        <begin position="21"/>
        <end position="40"/>
    </location>
</feature>
<keyword evidence="2" id="KW-0813">Transport</keyword>
<dbReference type="SUPFAM" id="SSF118215">
    <property type="entry name" value="Proton glutamate symport protein"/>
    <property type="match status" value="1"/>
</dbReference>
<gene>
    <name evidence="9" type="ORF">BsIDN1_10090</name>
</gene>
<dbReference type="InterPro" id="IPR036458">
    <property type="entry name" value="Na:dicarbo_symporter_sf"/>
</dbReference>
<dbReference type="Pfam" id="PF00375">
    <property type="entry name" value="SDF"/>
    <property type="match status" value="1"/>
</dbReference>
<feature type="transmembrane region" description="Helical" evidence="8">
    <location>
        <begin position="46"/>
        <end position="74"/>
    </location>
</feature>
<evidence type="ECO:0000256" key="1">
    <source>
        <dbReference type="ARBA" id="ARBA00004651"/>
    </source>
</evidence>